<proteinExistence type="inferred from homology"/>
<dbReference type="SUPFAM" id="SSF53254">
    <property type="entry name" value="Phosphoglycerate mutase-like"/>
    <property type="match status" value="1"/>
</dbReference>
<evidence type="ECO:0000256" key="2">
    <source>
        <dbReference type="ARBA" id="ARBA00012028"/>
    </source>
</evidence>
<dbReference type="AlphaFoldDB" id="A0A1F4VE16"/>
<sequence>MNIDNFTPKQIEEAKEVIQKKEFIIPLPKTSNEIPPVLYVFRHGQSEDNSNFIFSGWRDSKLTELGRNQAEILSEKLKDEHFDLAITSKLVRAKETLDIVLKHHRNAKVEIDDRIIERSYGDLQGSSKIELYLKDPVTEEKYRRDYDFPANNGESLKMVEKRVKSFLNSLLPRMKAEKINVVVSCHSNSMRALRKILENLTVEEMCKLENPLGQDFASYEIK</sequence>
<evidence type="ECO:0000256" key="3">
    <source>
        <dbReference type="ARBA" id="ARBA00023152"/>
    </source>
</evidence>
<dbReference type="PANTHER" id="PTHR11931">
    <property type="entry name" value="PHOSPHOGLYCERATE MUTASE"/>
    <property type="match status" value="1"/>
</dbReference>
<gene>
    <name evidence="8" type="ORF">A3A78_03100</name>
</gene>
<dbReference type="SMART" id="SM00855">
    <property type="entry name" value="PGAM"/>
    <property type="match status" value="1"/>
</dbReference>
<feature type="binding site" evidence="6">
    <location>
        <begin position="143"/>
        <end position="144"/>
    </location>
    <ligand>
        <name>substrate</name>
    </ligand>
</feature>
<evidence type="ECO:0000313" key="8">
    <source>
        <dbReference type="EMBL" id="OGC54943.1"/>
    </source>
</evidence>
<dbReference type="Gene3D" id="3.40.50.1240">
    <property type="entry name" value="Phosphoglycerate mutase-like"/>
    <property type="match status" value="1"/>
</dbReference>
<evidence type="ECO:0000256" key="1">
    <source>
        <dbReference type="ARBA" id="ARBA00006717"/>
    </source>
</evidence>
<comment type="caution">
    <text evidence="8">The sequence shown here is derived from an EMBL/GenBank/DDBJ whole genome shotgun (WGS) entry which is preliminary data.</text>
</comment>
<dbReference type="GO" id="GO:0006096">
    <property type="term" value="P:glycolytic process"/>
    <property type="evidence" value="ECO:0007669"/>
    <property type="project" value="UniProtKB-KW"/>
</dbReference>
<evidence type="ECO:0000256" key="6">
    <source>
        <dbReference type="PIRSR" id="PIRSR613078-2"/>
    </source>
</evidence>
<name>A0A1F4VE16_UNCKA</name>
<evidence type="ECO:0000256" key="5">
    <source>
        <dbReference type="PIRSR" id="PIRSR613078-1"/>
    </source>
</evidence>
<feature type="binding site" evidence="6">
    <location>
        <position position="92"/>
    </location>
    <ligand>
        <name>substrate</name>
    </ligand>
</feature>
<dbReference type="Proteomes" id="UP000176504">
    <property type="component" value="Unassembled WGS sequence"/>
</dbReference>
<dbReference type="EC" id="5.4.2.11" evidence="2"/>
<evidence type="ECO:0000256" key="7">
    <source>
        <dbReference type="PIRSR" id="PIRSR613078-3"/>
    </source>
</evidence>
<feature type="binding site" evidence="6">
    <location>
        <begin position="42"/>
        <end position="49"/>
    </location>
    <ligand>
        <name>substrate</name>
    </ligand>
</feature>
<accession>A0A1F4VE16</accession>
<dbReference type="CDD" id="cd07067">
    <property type="entry name" value="HP_PGM_like"/>
    <property type="match status" value="1"/>
</dbReference>
<feature type="active site" description="Tele-phosphohistidine intermediate" evidence="5">
    <location>
        <position position="43"/>
    </location>
</feature>
<organism evidence="8 9">
    <name type="scientific">candidate division WWE3 bacterium RIFCSPLOWO2_01_FULL_41_18</name>
    <dbReference type="NCBI Taxonomy" id="1802625"/>
    <lineage>
        <taxon>Bacteria</taxon>
        <taxon>Katanobacteria</taxon>
    </lineage>
</organism>
<dbReference type="InterPro" id="IPR005952">
    <property type="entry name" value="Phosphogly_mut1"/>
</dbReference>
<keyword evidence="4" id="KW-0413">Isomerase</keyword>
<feature type="active site" description="Proton donor/acceptor" evidence="5">
    <location>
        <position position="117"/>
    </location>
</feature>
<reference evidence="8 9" key="1">
    <citation type="journal article" date="2016" name="Nat. Commun.">
        <title>Thousands of microbial genomes shed light on interconnected biogeochemical processes in an aquifer system.</title>
        <authorList>
            <person name="Anantharaman K."/>
            <person name="Brown C.T."/>
            <person name="Hug L.A."/>
            <person name="Sharon I."/>
            <person name="Castelle C.J."/>
            <person name="Probst A.J."/>
            <person name="Thomas B.C."/>
            <person name="Singh A."/>
            <person name="Wilkins M.J."/>
            <person name="Karaoz U."/>
            <person name="Brodie E.L."/>
            <person name="Williams K.H."/>
            <person name="Hubbard S.S."/>
            <person name="Banfield J.F."/>
        </authorList>
    </citation>
    <scope>NUCLEOTIDE SEQUENCE [LARGE SCALE GENOMIC DNA]</scope>
</reference>
<dbReference type="PROSITE" id="PS00175">
    <property type="entry name" value="PG_MUTASE"/>
    <property type="match status" value="1"/>
</dbReference>
<feature type="binding site" evidence="6">
    <location>
        <begin position="117"/>
        <end position="120"/>
    </location>
    <ligand>
        <name>substrate</name>
    </ligand>
</feature>
<keyword evidence="3" id="KW-0324">Glycolysis</keyword>
<dbReference type="GO" id="GO:0004619">
    <property type="term" value="F:phosphoglycerate mutase activity"/>
    <property type="evidence" value="ECO:0007669"/>
    <property type="project" value="UniProtKB-EC"/>
</dbReference>
<protein>
    <recommendedName>
        <fullName evidence="2">phosphoglycerate mutase (2,3-diphosphoglycerate-dependent)</fullName>
        <ecNumber evidence="2">5.4.2.11</ecNumber>
    </recommendedName>
</protein>
<dbReference type="InterPro" id="IPR029033">
    <property type="entry name" value="His_PPase_superfam"/>
</dbReference>
<dbReference type="InterPro" id="IPR013078">
    <property type="entry name" value="His_Pase_superF_clade-1"/>
</dbReference>
<evidence type="ECO:0000313" key="9">
    <source>
        <dbReference type="Proteomes" id="UP000176504"/>
    </source>
</evidence>
<comment type="similarity">
    <text evidence="1">Belongs to the phosphoglycerate mutase family. BPG-dependent PGAM subfamily.</text>
</comment>
<dbReference type="Pfam" id="PF00300">
    <property type="entry name" value="His_Phos_1"/>
    <property type="match status" value="1"/>
</dbReference>
<feature type="binding site" evidence="6">
    <location>
        <position position="128"/>
    </location>
    <ligand>
        <name>substrate</name>
    </ligand>
</feature>
<dbReference type="InterPro" id="IPR001345">
    <property type="entry name" value="PG/BPGM_mutase_AS"/>
</dbReference>
<evidence type="ECO:0000256" key="4">
    <source>
        <dbReference type="ARBA" id="ARBA00023235"/>
    </source>
</evidence>
<feature type="site" description="Transition state stabilizer" evidence="7">
    <location>
        <position position="186"/>
    </location>
</feature>
<dbReference type="EMBL" id="MEVI01000003">
    <property type="protein sequence ID" value="OGC54943.1"/>
    <property type="molecule type" value="Genomic_DNA"/>
</dbReference>